<accession>A0A9P6M168</accession>
<evidence type="ECO:0000256" key="3">
    <source>
        <dbReference type="PROSITE-ProRule" id="PRU00169"/>
    </source>
</evidence>
<name>A0A9P6M168_9FUNG</name>
<dbReference type="Proteomes" id="UP000749646">
    <property type="component" value="Unassembled WGS sequence"/>
</dbReference>
<dbReference type="FunFam" id="3.40.50.2300:FF:000146">
    <property type="entry name" value="Putative two-component response regulator SSK1p"/>
    <property type="match status" value="1"/>
</dbReference>
<keyword evidence="7" id="KW-1185">Reference proteome</keyword>
<dbReference type="PANTHER" id="PTHR45339:SF1">
    <property type="entry name" value="HYBRID SIGNAL TRANSDUCTION HISTIDINE KINASE J"/>
    <property type="match status" value="1"/>
</dbReference>
<keyword evidence="2" id="KW-0902">Two-component regulatory system</keyword>
<protein>
    <submittedName>
        <fullName evidence="6">Ssk1 response regulator receiver</fullName>
    </submittedName>
</protein>
<evidence type="ECO:0000256" key="4">
    <source>
        <dbReference type="SAM" id="MobiDB-lite"/>
    </source>
</evidence>
<dbReference type="AlphaFoldDB" id="A0A9P6M168"/>
<dbReference type="PROSITE" id="PS50110">
    <property type="entry name" value="RESPONSE_REGULATORY"/>
    <property type="match status" value="1"/>
</dbReference>
<dbReference type="EMBL" id="JAAAHW010006523">
    <property type="protein sequence ID" value="KAF9959124.1"/>
    <property type="molecule type" value="Genomic_DNA"/>
</dbReference>
<dbReference type="SMART" id="SM00448">
    <property type="entry name" value="REC"/>
    <property type="match status" value="1"/>
</dbReference>
<proteinExistence type="predicted"/>
<feature type="compositionally biased region" description="Low complexity" evidence="4">
    <location>
        <begin position="380"/>
        <end position="399"/>
    </location>
</feature>
<dbReference type="InterPro" id="IPR011006">
    <property type="entry name" value="CheY-like_superfamily"/>
</dbReference>
<keyword evidence="1 3" id="KW-0597">Phosphoprotein</keyword>
<dbReference type="InterPro" id="IPR001789">
    <property type="entry name" value="Sig_transdc_resp-reg_receiver"/>
</dbReference>
<evidence type="ECO:0000256" key="2">
    <source>
        <dbReference type="ARBA" id="ARBA00023012"/>
    </source>
</evidence>
<dbReference type="OrthoDB" id="21225at2759"/>
<feature type="compositionally biased region" description="Low complexity" evidence="4">
    <location>
        <begin position="238"/>
        <end position="290"/>
    </location>
</feature>
<feature type="domain" description="Response regulatory" evidence="5">
    <location>
        <begin position="54"/>
        <end position="218"/>
    </location>
</feature>
<dbReference type="GO" id="GO:0000156">
    <property type="term" value="F:phosphorelay response regulator activity"/>
    <property type="evidence" value="ECO:0007669"/>
    <property type="project" value="UniProtKB-ARBA"/>
</dbReference>
<gene>
    <name evidence="6" type="primary">SSK1_1</name>
    <name evidence="6" type="ORF">BGZ65_000772</name>
</gene>
<feature type="region of interest" description="Disordered" evidence="4">
    <location>
        <begin position="236"/>
        <end position="295"/>
    </location>
</feature>
<organism evidence="6 7">
    <name type="scientific">Modicella reniformis</name>
    <dbReference type="NCBI Taxonomy" id="1440133"/>
    <lineage>
        <taxon>Eukaryota</taxon>
        <taxon>Fungi</taxon>
        <taxon>Fungi incertae sedis</taxon>
        <taxon>Mucoromycota</taxon>
        <taxon>Mortierellomycotina</taxon>
        <taxon>Mortierellomycetes</taxon>
        <taxon>Mortierellales</taxon>
        <taxon>Mortierellaceae</taxon>
        <taxon>Modicella</taxon>
    </lineage>
</organism>
<dbReference type="Pfam" id="PF00072">
    <property type="entry name" value="Response_reg"/>
    <property type="match status" value="1"/>
</dbReference>
<dbReference type="SUPFAM" id="SSF52172">
    <property type="entry name" value="CheY-like"/>
    <property type="match status" value="1"/>
</dbReference>
<feature type="region of interest" description="Disordered" evidence="4">
    <location>
        <begin position="321"/>
        <end position="405"/>
    </location>
</feature>
<evidence type="ECO:0000259" key="5">
    <source>
        <dbReference type="PROSITE" id="PS50110"/>
    </source>
</evidence>
<feature type="compositionally biased region" description="Polar residues" evidence="4">
    <location>
        <begin position="358"/>
        <end position="371"/>
    </location>
</feature>
<sequence>MTHGHAASPPPHDAVPGRGRGPNPVKKVINVKASDGIPSGIKSGVVERVSPLVNVLIVEDNYINQMILVKFMRQRKIKFELACNGKEAVDKWRVGGFHLVLMDIQMPVMDGIEATREIRRLERVQKIGVFPTDKPNPVENSTQNAAAPAAASSAVTLSSAPSPSSPASPFRSPVIIVALTASAESEDLRRTALLAGCNDYITKPVQFPWLERKIVEWGCMQALIDVDAWKEWKRDLEGTSPGSSDAGTSSSNGGYGNNNSSKISSSKISSSSSSGPTLSKKSFSGSGSISRGLMKRPSMIARSIKGVKATTTIKITECSADSDKKNTEEVDGETSDNIKSVSSAARDSSLQVLPPTEKPSSMDSTDTSSEFPLTKVGSVSTPLTLPSSTQLLPPSTSTPIPDNGI</sequence>
<dbReference type="CDD" id="cd17546">
    <property type="entry name" value="REC_hyHK_CKI1_RcsC-like"/>
    <property type="match status" value="1"/>
</dbReference>
<dbReference type="Gene3D" id="3.40.50.2300">
    <property type="match status" value="1"/>
</dbReference>
<feature type="region of interest" description="Disordered" evidence="4">
    <location>
        <begin position="1"/>
        <end position="26"/>
    </location>
</feature>
<feature type="compositionally biased region" description="Polar residues" evidence="4">
    <location>
        <begin position="335"/>
        <end position="351"/>
    </location>
</feature>
<feature type="modified residue" description="4-aspartylphosphate" evidence="3">
    <location>
        <position position="103"/>
    </location>
</feature>
<evidence type="ECO:0000313" key="6">
    <source>
        <dbReference type="EMBL" id="KAF9959124.1"/>
    </source>
</evidence>
<comment type="caution">
    <text evidence="6">The sequence shown here is derived from an EMBL/GenBank/DDBJ whole genome shotgun (WGS) entry which is preliminary data.</text>
</comment>
<evidence type="ECO:0000313" key="7">
    <source>
        <dbReference type="Proteomes" id="UP000749646"/>
    </source>
</evidence>
<reference evidence="6" key="1">
    <citation type="journal article" date="2020" name="Fungal Divers.">
        <title>Resolving the Mortierellaceae phylogeny through synthesis of multi-gene phylogenetics and phylogenomics.</title>
        <authorList>
            <person name="Vandepol N."/>
            <person name="Liber J."/>
            <person name="Desiro A."/>
            <person name="Na H."/>
            <person name="Kennedy M."/>
            <person name="Barry K."/>
            <person name="Grigoriev I.V."/>
            <person name="Miller A.N."/>
            <person name="O'Donnell K."/>
            <person name="Stajich J.E."/>
            <person name="Bonito G."/>
        </authorList>
    </citation>
    <scope>NUCLEOTIDE SEQUENCE</scope>
    <source>
        <strain evidence="6">MES-2147</strain>
    </source>
</reference>
<dbReference type="PANTHER" id="PTHR45339">
    <property type="entry name" value="HYBRID SIGNAL TRANSDUCTION HISTIDINE KINASE J"/>
    <property type="match status" value="1"/>
</dbReference>
<evidence type="ECO:0000256" key="1">
    <source>
        <dbReference type="ARBA" id="ARBA00022553"/>
    </source>
</evidence>